<evidence type="ECO:0000256" key="1">
    <source>
        <dbReference type="ARBA" id="ARBA00022722"/>
    </source>
</evidence>
<keyword evidence="2" id="KW-0255">Endonuclease</keyword>
<feature type="domain" description="CRISPR-associated protein Cas6-like N-terminal" evidence="6">
    <location>
        <begin position="16"/>
        <end position="129"/>
    </location>
</feature>
<name>A0ABX3IF25_9BACT</name>
<protein>
    <submittedName>
        <fullName evidence="7">Uncharacterized protein</fullName>
    </submittedName>
</protein>
<evidence type="ECO:0000256" key="4">
    <source>
        <dbReference type="ARBA" id="ARBA00023118"/>
    </source>
</evidence>
<evidence type="ECO:0000259" key="5">
    <source>
        <dbReference type="Pfam" id="PF10040"/>
    </source>
</evidence>
<dbReference type="NCBIfam" id="TIGR01877">
    <property type="entry name" value="cas_cas6"/>
    <property type="match status" value="1"/>
</dbReference>
<dbReference type="EMBL" id="LBFC01000024">
    <property type="protein sequence ID" value="ONN26435.1"/>
    <property type="molecule type" value="Genomic_DNA"/>
</dbReference>
<feature type="domain" description="CRISPR-associated protein Cas6 C-terminal" evidence="5">
    <location>
        <begin position="142"/>
        <end position="256"/>
    </location>
</feature>
<dbReference type="Gene3D" id="3.30.70.1900">
    <property type="match status" value="1"/>
</dbReference>
<proteinExistence type="predicted"/>
<evidence type="ECO:0000256" key="2">
    <source>
        <dbReference type="ARBA" id="ARBA00022759"/>
    </source>
</evidence>
<evidence type="ECO:0000259" key="6">
    <source>
        <dbReference type="Pfam" id="PF19308"/>
    </source>
</evidence>
<sequence>MVLGLKAINSGVISTYPGEKLHGLFFDILKNANERLAEQVHEEDNYKPFTVSSILGKKTDRLIIIEKGRKYYIRITFLNEEVFNFFTIKIFKSKYSKEKLKINDLEFYISNVIFHEKQSKWAGILTENELLSTNYNNDVIKLRFYTPTLFRIGDKHLGYPFPDKVFKSLLKKFNKYAEFKINEDYANMFSDIEILNKRTYKKRVYMRNYYLDGFIGTVEYKIPTDDRNFFKVIHMLADFAFFSGVGYKTTMGFGQVKKLGE</sequence>
<organism evidence="7 8">
    <name type="scientific">Thermosipho affectus</name>
    <dbReference type="NCBI Taxonomy" id="660294"/>
    <lineage>
        <taxon>Bacteria</taxon>
        <taxon>Thermotogati</taxon>
        <taxon>Thermotogota</taxon>
        <taxon>Thermotogae</taxon>
        <taxon>Thermotogales</taxon>
        <taxon>Fervidobacteriaceae</taxon>
        <taxon>Thermosipho</taxon>
    </lineage>
</organism>
<evidence type="ECO:0000313" key="8">
    <source>
        <dbReference type="Proteomes" id="UP000242616"/>
    </source>
</evidence>
<dbReference type="InterPro" id="IPR010156">
    <property type="entry name" value="CRISPR-assoc_prot_Cas6"/>
</dbReference>
<dbReference type="InterPro" id="IPR019267">
    <property type="entry name" value="CRISPR-assoc_Cas6_C"/>
</dbReference>
<dbReference type="InterPro" id="IPR045747">
    <property type="entry name" value="CRISPR-assoc_prot_Cas6_N_sf"/>
</dbReference>
<keyword evidence="3" id="KW-0378">Hydrolase</keyword>
<accession>A0ABX3IF25</accession>
<keyword evidence="1" id="KW-0540">Nuclease</keyword>
<keyword evidence="4" id="KW-0051">Antiviral defense</keyword>
<dbReference type="Pfam" id="PF19308">
    <property type="entry name" value="CRISPR_Cas6_N"/>
    <property type="match status" value="1"/>
</dbReference>
<dbReference type="RefSeq" id="WP_077198804.1">
    <property type="nucleotide sequence ID" value="NZ_LBFC01000024.1"/>
</dbReference>
<evidence type="ECO:0000256" key="3">
    <source>
        <dbReference type="ARBA" id="ARBA00022801"/>
    </source>
</evidence>
<reference evidence="7 8" key="1">
    <citation type="submission" date="2015-06" db="EMBL/GenBank/DDBJ databases">
        <title>Genome sequencing of Thermotogales isolates from hydrothermal vents.</title>
        <authorList>
            <person name="Haverkamp T.H."/>
            <person name="Kublanov I.V."/>
            <person name="Nesbo C.L."/>
        </authorList>
    </citation>
    <scope>NUCLEOTIDE SEQUENCE [LARGE SCALE GENOMIC DNA]</scope>
    <source>
        <strain evidence="8">ik275mar</strain>
    </source>
</reference>
<dbReference type="Proteomes" id="UP000242616">
    <property type="component" value="Unassembled WGS sequence"/>
</dbReference>
<dbReference type="Gene3D" id="3.30.70.1890">
    <property type="match status" value="1"/>
</dbReference>
<gene>
    <name evidence="7" type="ORF">XJ44_08940</name>
</gene>
<evidence type="ECO:0000313" key="7">
    <source>
        <dbReference type="EMBL" id="ONN26435.1"/>
    </source>
</evidence>
<dbReference type="Pfam" id="PF10040">
    <property type="entry name" value="CRISPR_Cas6"/>
    <property type="match status" value="1"/>
</dbReference>
<dbReference type="CDD" id="cd21141">
    <property type="entry name" value="Cas6_III-like"/>
    <property type="match status" value="1"/>
</dbReference>
<dbReference type="InterPro" id="IPR045648">
    <property type="entry name" value="CRISPR-assoc_Cas6-like_N"/>
</dbReference>
<keyword evidence="8" id="KW-1185">Reference proteome</keyword>
<comment type="caution">
    <text evidence="7">The sequence shown here is derived from an EMBL/GenBank/DDBJ whole genome shotgun (WGS) entry which is preliminary data.</text>
</comment>